<comment type="caution">
    <text evidence="1">The sequence shown here is derived from an EMBL/GenBank/DDBJ whole genome shotgun (WGS) entry which is preliminary data.</text>
</comment>
<organism evidence="1 2">
    <name type="scientific">Tritrichomonas musculus</name>
    <dbReference type="NCBI Taxonomy" id="1915356"/>
    <lineage>
        <taxon>Eukaryota</taxon>
        <taxon>Metamonada</taxon>
        <taxon>Parabasalia</taxon>
        <taxon>Tritrichomonadida</taxon>
        <taxon>Tritrichomonadidae</taxon>
        <taxon>Tritrichomonas</taxon>
    </lineage>
</organism>
<evidence type="ECO:0008006" key="3">
    <source>
        <dbReference type="Google" id="ProtNLM"/>
    </source>
</evidence>
<accession>A0ABR2GWB0</accession>
<protein>
    <recommendedName>
        <fullName evidence="3">Major sperm protein</fullName>
    </recommendedName>
</protein>
<keyword evidence="2" id="KW-1185">Reference proteome</keyword>
<evidence type="ECO:0000313" key="1">
    <source>
        <dbReference type="EMBL" id="KAK8838166.1"/>
    </source>
</evidence>
<proteinExistence type="predicted"/>
<evidence type="ECO:0000313" key="2">
    <source>
        <dbReference type="Proteomes" id="UP001470230"/>
    </source>
</evidence>
<sequence length="208" mass="23789">MAAMAQSKRTFEVGLNIHLLSFTIARDLIKDNEDVRVSITTFPEGVKQHFRMHAKNMGHTNHVFTLNITNQTKMILIVFRKKSFMFNDPIIACTTIHSNQLIKIPQNFDTSAETICSDVKILNIYEPILRQNAEGTNNNIKQRDRKVNGQIQVQFSITAPYIESSLKKNKKSKSSNGKVETKLMRSNECESSIPKHYKGKCNNDYILI</sequence>
<dbReference type="Proteomes" id="UP001470230">
    <property type="component" value="Unassembled WGS sequence"/>
</dbReference>
<reference evidence="1 2" key="1">
    <citation type="submission" date="2024-04" db="EMBL/GenBank/DDBJ databases">
        <title>Tritrichomonas musculus Genome.</title>
        <authorList>
            <person name="Alves-Ferreira E."/>
            <person name="Grigg M."/>
            <person name="Lorenzi H."/>
            <person name="Galac M."/>
        </authorList>
    </citation>
    <scope>NUCLEOTIDE SEQUENCE [LARGE SCALE GENOMIC DNA]</scope>
    <source>
        <strain evidence="1 2">EAF2021</strain>
    </source>
</reference>
<dbReference type="EMBL" id="JAPFFF010000056">
    <property type="protein sequence ID" value="KAK8838166.1"/>
    <property type="molecule type" value="Genomic_DNA"/>
</dbReference>
<gene>
    <name evidence="1" type="ORF">M9Y10_035582</name>
</gene>
<name>A0ABR2GWB0_9EUKA</name>